<feature type="region of interest" description="Disordered" evidence="3">
    <location>
        <begin position="168"/>
        <end position="205"/>
    </location>
</feature>
<name>A0A1I8JR30_9PLAT</name>
<dbReference type="GO" id="GO:0005525">
    <property type="term" value="F:GTP binding"/>
    <property type="evidence" value="ECO:0007669"/>
    <property type="project" value="InterPro"/>
</dbReference>
<protein>
    <submittedName>
        <fullName evidence="5">ENGC_GTPASE domain-containing protein</fullName>
    </submittedName>
</protein>
<proteinExistence type="inferred from homology"/>
<reference evidence="5" key="1">
    <citation type="submission" date="2016-11" db="UniProtKB">
        <authorList>
            <consortium name="WormBaseParasite"/>
        </authorList>
    </citation>
    <scope>IDENTIFICATION</scope>
</reference>
<organism evidence="4 5">
    <name type="scientific">Macrostomum lignano</name>
    <dbReference type="NCBI Taxonomy" id="282301"/>
    <lineage>
        <taxon>Eukaryota</taxon>
        <taxon>Metazoa</taxon>
        <taxon>Spiralia</taxon>
        <taxon>Lophotrochozoa</taxon>
        <taxon>Platyhelminthes</taxon>
        <taxon>Rhabditophora</taxon>
        <taxon>Macrostomorpha</taxon>
        <taxon>Macrostomida</taxon>
        <taxon>Macrostomidae</taxon>
        <taxon>Macrostomum</taxon>
    </lineage>
</organism>
<dbReference type="AlphaFoldDB" id="A0A1I8JR30"/>
<feature type="region of interest" description="Disordered" evidence="3">
    <location>
        <begin position="301"/>
        <end position="372"/>
    </location>
</feature>
<evidence type="ECO:0000256" key="1">
    <source>
        <dbReference type="ARBA" id="ARBA00006270"/>
    </source>
</evidence>
<feature type="compositionally biased region" description="Polar residues" evidence="3">
    <location>
        <begin position="361"/>
        <end position="372"/>
    </location>
</feature>
<dbReference type="Pfam" id="PF00071">
    <property type="entry name" value="Ras"/>
    <property type="match status" value="1"/>
</dbReference>
<dbReference type="SUPFAM" id="SSF52540">
    <property type="entry name" value="P-loop containing nucleoside triphosphate hydrolases"/>
    <property type="match status" value="1"/>
</dbReference>
<dbReference type="PROSITE" id="PS51419">
    <property type="entry name" value="RAB"/>
    <property type="match status" value="1"/>
</dbReference>
<dbReference type="PRINTS" id="PR00449">
    <property type="entry name" value="RASTRNSFRMNG"/>
</dbReference>
<evidence type="ECO:0000256" key="3">
    <source>
        <dbReference type="SAM" id="MobiDB-lite"/>
    </source>
</evidence>
<dbReference type="SMART" id="SM00173">
    <property type="entry name" value="RAS"/>
    <property type="match status" value="1"/>
</dbReference>
<dbReference type="SMART" id="SM00175">
    <property type="entry name" value="RAB"/>
    <property type="match status" value="1"/>
</dbReference>
<dbReference type="PANTHER" id="PTHR47978">
    <property type="match status" value="1"/>
</dbReference>
<dbReference type="InterPro" id="IPR001806">
    <property type="entry name" value="Small_GTPase"/>
</dbReference>
<dbReference type="InterPro" id="IPR027417">
    <property type="entry name" value="P-loop_NTPase"/>
</dbReference>
<dbReference type="GO" id="GO:0003924">
    <property type="term" value="F:GTPase activity"/>
    <property type="evidence" value="ECO:0007669"/>
    <property type="project" value="InterPro"/>
</dbReference>
<dbReference type="WBParaSite" id="snap_masked-unitig_36539-processed-gene-0.0-mRNA-1">
    <property type="protein sequence ID" value="snap_masked-unitig_36539-processed-gene-0.0-mRNA-1"/>
    <property type="gene ID" value="snap_masked-unitig_36539-processed-gene-0.0"/>
</dbReference>
<evidence type="ECO:0000256" key="2">
    <source>
        <dbReference type="ARBA" id="ARBA00022741"/>
    </source>
</evidence>
<feature type="compositionally biased region" description="Basic residues" evidence="3">
    <location>
        <begin position="308"/>
        <end position="318"/>
    </location>
</feature>
<dbReference type="SMART" id="SM00174">
    <property type="entry name" value="RHO"/>
    <property type="match status" value="1"/>
</dbReference>
<comment type="similarity">
    <text evidence="1">Belongs to the small GTPase superfamily. Rab family.</text>
</comment>
<evidence type="ECO:0000313" key="4">
    <source>
        <dbReference type="Proteomes" id="UP000095280"/>
    </source>
</evidence>
<sequence>MVGKSSLVRHFVEDGAPQQLSCEPTVGVDFFSLAPSNCLTAAGEADPEKFRSITPGPTIANAVAALIVFDVGCRASFEAVPAWHAEARRCMASEHACCLLVGQKADLPPALRRVGADEAAYMAAQLGVPYMETSAVSGLNIDATFCHLAQLVYSQFAAGSYDGKLGRGRRRCRERKRRRLGRDSNRHSRPAAMTKTGTGSARKWQRRQLREGIAQDEAEIRRYSRLLKLNKRRKSQARLPKVFKDTGLDYLLDIVGGDSDKDDGDDNDLRDKNPFDEARVAEIVRECPESAEYYSQLRAASEAAKTKQQMKKTKKAKRRPDQFCWSRSRRGQCRTKGRGAGGRAGAKEADLYGRDLATSGVKPSTSAEQLVD</sequence>
<dbReference type="Proteomes" id="UP000095280">
    <property type="component" value="Unplaced"/>
</dbReference>
<keyword evidence="2" id="KW-0547">Nucleotide-binding</keyword>
<dbReference type="Gene3D" id="3.40.50.300">
    <property type="entry name" value="P-loop containing nucleotide triphosphate hydrolases"/>
    <property type="match status" value="1"/>
</dbReference>
<evidence type="ECO:0000313" key="5">
    <source>
        <dbReference type="WBParaSite" id="snap_masked-unitig_36539-processed-gene-0.0-mRNA-1"/>
    </source>
</evidence>
<dbReference type="PROSITE" id="PS51421">
    <property type="entry name" value="RAS"/>
    <property type="match status" value="1"/>
</dbReference>
<feature type="compositionally biased region" description="Basic residues" evidence="3">
    <location>
        <begin position="327"/>
        <end position="337"/>
    </location>
</feature>
<accession>A0A1I8JR30</accession>
<feature type="compositionally biased region" description="Basic residues" evidence="3">
    <location>
        <begin position="168"/>
        <end position="180"/>
    </location>
</feature>
<keyword evidence="4" id="KW-1185">Reference proteome</keyword>